<dbReference type="Proteomes" id="UP001497525">
    <property type="component" value="Unassembled WGS sequence"/>
</dbReference>
<comment type="caution">
    <text evidence="3">The sequence shown here is derived from an EMBL/GenBank/DDBJ whole genome shotgun (WGS) entry which is preliminary data.</text>
</comment>
<evidence type="ECO:0000313" key="3">
    <source>
        <dbReference type="EMBL" id="CAL5137976.1"/>
    </source>
</evidence>
<feature type="region of interest" description="Disordered" evidence="1">
    <location>
        <begin position="186"/>
        <end position="227"/>
    </location>
</feature>
<organism evidence="3 4">
    <name type="scientific">Calicophoron daubneyi</name>
    <name type="common">Rumen fluke</name>
    <name type="synonym">Paramphistomum daubneyi</name>
    <dbReference type="NCBI Taxonomy" id="300641"/>
    <lineage>
        <taxon>Eukaryota</taxon>
        <taxon>Metazoa</taxon>
        <taxon>Spiralia</taxon>
        <taxon>Lophotrochozoa</taxon>
        <taxon>Platyhelminthes</taxon>
        <taxon>Trematoda</taxon>
        <taxon>Digenea</taxon>
        <taxon>Plagiorchiida</taxon>
        <taxon>Pronocephalata</taxon>
        <taxon>Paramphistomoidea</taxon>
        <taxon>Paramphistomidae</taxon>
        <taxon>Calicophoron</taxon>
    </lineage>
</organism>
<feature type="region of interest" description="Disordered" evidence="1">
    <location>
        <begin position="388"/>
        <end position="418"/>
    </location>
</feature>
<dbReference type="Pfam" id="PF21599">
    <property type="entry name" value="ZSWIM3_N"/>
    <property type="match status" value="1"/>
</dbReference>
<feature type="domain" description="ZSWIM3 N-terminal" evidence="2">
    <location>
        <begin position="22"/>
        <end position="120"/>
    </location>
</feature>
<dbReference type="InterPro" id="IPR052579">
    <property type="entry name" value="Zinc_finger_SWIM"/>
</dbReference>
<reference evidence="3" key="1">
    <citation type="submission" date="2024-06" db="EMBL/GenBank/DDBJ databases">
        <authorList>
            <person name="Liu X."/>
            <person name="Lenzi L."/>
            <person name="Haldenby T S."/>
            <person name="Uol C."/>
        </authorList>
    </citation>
    <scope>NUCLEOTIDE SEQUENCE</scope>
</reference>
<dbReference type="AlphaFoldDB" id="A0AAV2TM98"/>
<sequence length="504" mass="56623">MDSGSPIVDLRAEFDKIVGKSKWSNFGCLEAALVEFQRQTGTSYYVETSHTVEAYEKSTGEALPKELKYQRIRFACVHSAGHRPERKVRRYTNYNCKSVMAFVEDGGSLRLSVVNMRHSHPVHSDQPWVYARNRQLSKKQQALVEQLIACSTSVRQIMQYVDDRFSIKLKTHDVKFLRRRWQLKQRGKSNSSDHQFESPSEMPQLPFSEDEPTDGTSPTKEEPNNEASALLEKSLLVDALGKELTRAMFGLADDAFQEQLENMHNLVKVLERYPKVRGLYSVDDGAKFCELEELLGKAPRSQPVKIPDVLKPSSDSLEDSKQPVKIIQISSNIGNSKTVVTKKSSDLTDNFFNSPRIRIDPEAPPKSVKIIRVCSAPEEPEEIIAKSPFGSPEKTVSTHKPAASRRVRGKMAGKPIQPSSDIICKPVPRITAPSPQSAPPVNSFNEHRRLPIVVLPTEESDNVYYVTDSISKDSNLSPPSVKKCRIVDEPLTVVQDASLWYNSS</sequence>
<dbReference type="EMBL" id="CAXLJL010000467">
    <property type="protein sequence ID" value="CAL5137976.1"/>
    <property type="molecule type" value="Genomic_DNA"/>
</dbReference>
<dbReference type="PANTHER" id="PTHR31569">
    <property type="entry name" value="SWIM-TYPE DOMAIN-CONTAINING PROTEIN"/>
    <property type="match status" value="1"/>
</dbReference>
<gene>
    <name evidence="3" type="ORF">CDAUBV1_LOCUS12497</name>
</gene>
<accession>A0AAV2TM98</accession>
<feature type="compositionally biased region" description="Basic residues" evidence="1">
    <location>
        <begin position="402"/>
        <end position="411"/>
    </location>
</feature>
<dbReference type="PANTHER" id="PTHR31569:SF4">
    <property type="entry name" value="SWIM-TYPE DOMAIN-CONTAINING PROTEIN"/>
    <property type="match status" value="1"/>
</dbReference>
<evidence type="ECO:0000256" key="1">
    <source>
        <dbReference type="SAM" id="MobiDB-lite"/>
    </source>
</evidence>
<protein>
    <recommendedName>
        <fullName evidence="2">ZSWIM3 N-terminal domain-containing protein</fullName>
    </recommendedName>
</protein>
<name>A0AAV2TM98_CALDB</name>
<evidence type="ECO:0000313" key="4">
    <source>
        <dbReference type="Proteomes" id="UP001497525"/>
    </source>
</evidence>
<proteinExistence type="predicted"/>
<dbReference type="InterPro" id="IPR048325">
    <property type="entry name" value="ZSWIM3_N"/>
</dbReference>
<evidence type="ECO:0000259" key="2">
    <source>
        <dbReference type="Pfam" id="PF21599"/>
    </source>
</evidence>